<dbReference type="RefSeq" id="WP_275032965.1">
    <property type="nucleotide sequence ID" value="NZ_CP118615.1"/>
</dbReference>
<evidence type="ECO:0008006" key="4">
    <source>
        <dbReference type="Google" id="ProtNLM"/>
    </source>
</evidence>
<feature type="compositionally biased region" description="Low complexity" evidence="1">
    <location>
        <begin position="143"/>
        <end position="153"/>
    </location>
</feature>
<feature type="region of interest" description="Disordered" evidence="1">
    <location>
        <begin position="143"/>
        <end position="162"/>
    </location>
</feature>
<accession>A0ABY7ZW87</accession>
<evidence type="ECO:0000256" key="1">
    <source>
        <dbReference type="SAM" id="MobiDB-lite"/>
    </source>
</evidence>
<reference evidence="2 3" key="1">
    <citation type="submission" date="2023-02" db="EMBL/GenBank/DDBJ databases">
        <authorList>
            <person name="Mo P."/>
        </authorList>
    </citation>
    <scope>NUCLEOTIDE SEQUENCE [LARGE SCALE GENOMIC DNA]</scope>
    <source>
        <strain evidence="2 3">HUAS 3</strain>
    </source>
</reference>
<dbReference type="EMBL" id="CP118615">
    <property type="protein sequence ID" value="WDZ86174.1"/>
    <property type="molecule type" value="Genomic_DNA"/>
</dbReference>
<evidence type="ECO:0000313" key="2">
    <source>
        <dbReference type="EMBL" id="WDZ86174.1"/>
    </source>
</evidence>
<protein>
    <recommendedName>
        <fullName evidence="4">Ribbon-helix-helix protein, copG family</fullName>
    </recommendedName>
</protein>
<evidence type="ECO:0000313" key="3">
    <source>
        <dbReference type="Proteomes" id="UP001219605"/>
    </source>
</evidence>
<organism evidence="2 3">
    <name type="scientific">Micromonospora cathayae</name>
    <dbReference type="NCBI Taxonomy" id="3028804"/>
    <lineage>
        <taxon>Bacteria</taxon>
        <taxon>Bacillati</taxon>
        <taxon>Actinomycetota</taxon>
        <taxon>Actinomycetes</taxon>
        <taxon>Micromonosporales</taxon>
        <taxon>Micromonosporaceae</taxon>
        <taxon>Micromonospora</taxon>
    </lineage>
</organism>
<dbReference type="Proteomes" id="UP001219605">
    <property type="component" value="Chromosome"/>
</dbReference>
<proteinExistence type="predicted"/>
<name>A0ABY7ZW87_9ACTN</name>
<gene>
    <name evidence="2" type="ORF">PVK37_07085</name>
</gene>
<sequence>MNLDDTRDHYDTTDTSDEMTAALEHGSARWETEVAEDPMVGTSLRLPRSLLEAVRAEAAARHLPTTTLIRAWITEALHRTPHTSAITADELGNEVRELRQEVHALRALVQERTEPRGRTLVPRGRVARSVVIFGRTSTPRTLRLGGTARTGGTEAPLDNPRP</sequence>
<keyword evidence="3" id="KW-1185">Reference proteome</keyword>